<organism evidence="2 3">
    <name type="scientific">Ottowia oryzae</name>
    <dbReference type="NCBI Taxonomy" id="2109914"/>
    <lineage>
        <taxon>Bacteria</taxon>
        <taxon>Pseudomonadati</taxon>
        <taxon>Pseudomonadota</taxon>
        <taxon>Betaproteobacteria</taxon>
        <taxon>Burkholderiales</taxon>
        <taxon>Comamonadaceae</taxon>
        <taxon>Ottowia</taxon>
    </lineage>
</organism>
<keyword evidence="3" id="KW-1185">Reference proteome</keyword>
<feature type="chain" id="PRO_5015776362" description="PEP-CTERM sorting domain-containing protein" evidence="1">
    <location>
        <begin position="23"/>
        <end position="311"/>
    </location>
</feature>
<dbReference type="OrthoDB" id="8897046at2"/>
<proteinExistence type="predicted"/>
<dbReference type="RefSeq" id="WP_106701170.1">
    <property type="nucleotide sequence ID" value="NZ_CP027666.1"/>
</dbReference>
<evidence type="ECO:0000313" key="2">
    <source>
        <dbReference type="EMBL" id="AVO32954.1"/>
    </source>
</evidence>
<gene>
    <name evidence="2" type="ORF">C6570_00780</name>
</gene>
<protein>
    <recommendedName>
        <fullName evidence="4">PEP-CTERM sorting domain-containing protein</fullName>
    </recommendedName>
</protein>
<keyword evidence="1" id="KW-0732">Signal</keyword>
<dbReference type="EMBL" id="CP027666">
    <property type="protein sequence ID" value="AVO32954.1"/>
    <property type="molecule type" value="Genomic_DNA"/>
</dbReference>
<feature type="signal peptide" evidence="1">
    <location>
        <begin position="1"/>
        <end position="22"/>
    </location>
</feature>
<dbReference type="KEGG" id="otk:C6570_00780"/>
<evidence type="ECO:0008006" key="4">
    <source>
        <dbReference type="Google" id="ProtNLM"/>
    </source>
</evidence>
<name>A0A2S0MAM7_9BURK</name>
<dbReference type="Proteomes" id="UP000239709">
    <property type="component" value="Chromosome"/>
</dbReference>
<evidence type="ECO:0000313" key="3">
    <source>
        <dbReference type="Proteomes" id="UP000239709"/>
    </source>
</evidence>
<evidence type="ECO:0000256" key="1">
    <source>
        <dbReference type="SAM" id="SignalP"/>
    </source>
</evidence>
<reference evidence="2 3" key="1">
    <citation type="submission" date="2018-03" db="EMBL/GenBank/DDBJ databases">
        <title>Genome sequencing of Ottowia sp.</title>
        <authorList>
            <person name="Kim S.-J."/>
            <person name="Heo J."/>
            <person name="Kwon S.-W."/>
        </authorList>
    </citation>
    <scope>NUCLEOTIDE SEQUENCE [LARGE SCALE GENOMIC DNA]</scope>
    <source>
        <strain evidence="2 3">KADR8-3</strain>
    </source>
</reference>
<dbReference type="AlphaFoldDB" id="A0A2S0MAM7"/>
<accession>A0A2S0MAM7</accession>
<sequence>MKKFAMSAIAVAAVLGAGAANAYTMGTFSNGFVVPNVIHDATGATTAVGIINQSAITVPVFWTFFDQESNHVVDGCFTMTAKDYEPFVWSQKSGTGLAGQRGYLVFAVGNSTAGTCAIGQTLAASGSGALIAGNAFFVDPVRKDVAYTPVIDGPLTIGGSATDLSTLDAGSLTQVAGAAQVGASPRFSLRYFIDGVANSGTNTNIVVWSTGDQTGTYTVNMYDAAQNRQSVNFKLDHAELDWFDPELIAGRPASFVDGFIDWKLNVGALPTGAPSTGALLGATTGSVFTYSVIDAPAFGAVQTVLGAHSAN</sequence>